<protein>
    <submittedName>
        <fullName evidence="2">Type II secretion system protein</fullName>
    </submittedName>
</protein>
<accession>A0A7T5UGN2</accession>
<name>A0A7T5UGN2_9BACT</name>
<proteinExistence type="predicted"/>
<organism evidence="2 3">
    <name type="scientific">Micavibrio aeruginosavorus</name>
    <dbReference type="NCBI Taxonomy" id="349221"/>
    <lineage>
        <taxon>Bacteria</taxon>
        <taxon>Pseudomonadati</taxon>
        <taxon>Bdellovibrionota</taxon>
        <taxon>Bdellovibrionia</taxon>
        <taxon>Bdellovibrionales</taxon>
        <taxon>Pseudobdellovibrionaceae</taxon>
        <taxon>Micavibrio</taxon>
    </lineage>
</organism>
<gene>
    <name evidence="2" type="ORF">HYS17_08240</name>
</gene>
<dbReference type="Proteomes" id="UP000595362">
    <property type="component" value="Chromosome"/>
</dbReference>
<evidence type="ECO:0000256" key="1">
    <source>
        <dbReference type="SAM" id="Phobius"/>
    </source>
</evidence>
<dbReference type="EMBL" id="CP066681">
    <property type="protein sequence ID" value="QQG35515.1"/>
    <property type="molecule type" value="Genomic_DNA"/>
</dbReference>
<sequence>MRIDRSSYKKDISSADGFTLIEMCAVILIMGFMMLPLVEAYRVHTMKKQVADTSEKVDMNMSLISTIKIGIGRYPCPADRSLAPDNVDYGKDITAFDYSVVPVIPDCDGSMQGICRTTSSRDTDIDADALPDPILIGGIPVATLRATSSLFSNTEIIDSWGNKLTYAVSERLCAPGRVENTNDYRWGVIEVIDEHGEPTAGIGVSDVSIPLDGTFDPDGHAIVLSHGPSGRGAFSEEGVAMNNCDTTVTDGENCDNDSIFVAALGNYKADTPDFFDDSVYAYLYKPSKLWQVLEEPTGSGMVPTPHIRNLNEKNVGILTDDPKVKLHVAGNINAASIKAPRFCYNDGTKCFDYDWLGNTLAKTTAPKQNYCATAGAVMQGIGSNTIVCNKPIFIPSGTTTKCVDLDASKPYLRGFTSAGDLICTN</sequence>
<keyword evidence="1" id="KW-0472">Membrane</keyword>
<reference evidence="2 3" key="1">
    <citation type="submission" date="2020-07" db="EMBL/GenBank/DDBJ databases">
        <title>Huge and variable diversity of episymbiotic CPR bacteria and DPANN archaea in groundwater ecosystems.</title>
        <authorList>
            <person name="He C.Y."/>
            <person name="Keren R."/>
            <person name="Whittaker M."/>
            <person name="Farag I.F."/>
            <person name="Doudna J."/>
            <person name="Cate J.H.D."/>
            <person name="Banfield J.F."/>
        </authorList>
    </citation>
    <scope>NUCLEOTIDE SEQUENCE [LARGE SCALE GENOMIC DNA]</scope>
    <source>
        <strain evidence="2">NC_groundwater_70_Ag_B-0.1um_54_66</strain>
    </source>
</reference>
<evidence type="ECO:0000313" key="3">
    <source>
        <dbReference type="Proteomes" id="UP000595362"/>
    </source>
</evidence>
<evidence type="ECO:0000313" key="2">
    <source>
        <dbReference type="EMBL" id="QQG35515.1"/>
    </source>
</evidence>
<dbReference type="AlphaFoldDB" id="A0A7T5UGN2"/>
<keyword evidence="1" id="KW-1133">Transmembrane helix</keyword>
<keyword evidence="1" id="KW-0812">Transmembrane</keyword>
<feature type="transmembrane region" description="Helical" evidence="1">
    <location>
        <begin position="20"/>
        <end position="38"/>
    </location>
</feature>